<dbReference type="PANTHER" id="PTHR46137:SF14">
    <property type="entry name" value="LRAT DOMAIN-CONTAINING PROTEIN"/>
    <property type="match status" value="1"/>
</dbReference>
<evidence type="ECO:0000259" key="1">
    <source>
        <dbReference type="PROSITE" id="PS51934"/>
    </source>
</evidence>
<dbReference type="PANTHER" id="PTHR46137">
    <property type="entry name" value="OS05G0310600 PROTEIN"/>
    <property type="match status" value="1"/>
</dbReference>
<evidence type="ECO:0000313" key="2">
    <source>
        <dbReference type="EMBL" id="KAF7848699.1"/>
    </source>
</evidence>
<dbReference type="OrthoDB" id="68610at2759"/>
<sequence length="209" mass="23865">MKTMSKIKEEIKDGMKLIRKKVDPEDLKHGDHIYVYRLYGIYSHHGIYEKGGYVIHYNVTKGKEATSSLSRGKLETVSACPVCGYQQNTGRGVIKTCLDCFRRHNGKLHSIHYFMYDAPEWGYLLKNSGTCSTRSRDKSPEEVVDIANELLESSGFGDYDVVTNNCEHFVTYCRTGERASEQTAFYGVLRRSPEMLRNGSRRLSSSPFH</sequence>
<accession>A0A8T0CRI6</accession>
<protein>
    <recommendedName>
        <fullName evidence="1">LRAT domain-containing protein</fullName>
    </recommendedName>
</protein>
<gene>
    <name evidence="2" type="ORF">BT93_L1726</name>
</gene>
<dbReference type="AlphaFoldDB" id="A0A8T0CRI6"/>
<organism evidence="2 3">
    <name type="scientific">Corymbia citriodora subsp. variegata</name>
    <dbReference type="NCBI Taxonomy" id="360336"/>
    <lineage>
        <taxon>Eukaryota</taxon>
        <taxon>Viridiplantae</taxon>
        <taxon>Streptophyta</taxon>
        <taxon>Embryophyta</taxon>
        <taxon>Tracheophyta</taxon>
        <taxon>Spermatophyta</taxon>
        <taxon>Magnoliopsida</taxon>
        <taxon>eudicotyledons</taxon>
        <taxon>Gunneridae</taxon>
        <taxon>Pentapetalae</taxon>
        <taxon>rosids</taxon>
        <taxon>malvids</taxon>
        <taxon>Myrtales</taxon>
        <taxon>Myrtaceae</taxon>
        <taxon>Myrtoideae</taxon>
        <taxon>Eucalypteae</taxon>
        <taxon>Corymbia</taxon>
    </lineage>
</organism>
<keyword evidence="3" id="KW-1185">Reference proteome</keyword>
<name>A0A8T0CRI6_CORYI</name>
<evidence type="ECO:0000313" key="3">
    <source>
        <dbReference type="Proteomes" id="UP000806378"/>
    </source>
</evidence>
<dbReference type="Pfam" id="PF04970">
    <property type="entry name" value="LRAT"/>
    <property type="match status" value="1"/>
</dbReference>
<dbReference type="Proteomes" id="UP000806378">
    <property type="component" value="Unassembled WGS sequence"/>
</dbReference>
<dbReference type="Gramene" id="rna-gnl|WGS:JABURB|Cocit.L1726.1">
    <property type="protein sequence ID" value="cds-KAF7848699.1"/>
    <property type="gene ID" value="gene-BT93_L1726"/>
</dbReference>
<comment type="caution">
    <text evidence="2">The sequence shown here is derived from an EMBL/GenBank/DDBJ whole genome shotgun (WGS) entry which is preliminary data.</text>
</comment>
<feature type="domain" description="LRAT" evidence="1">
    <location>
        <begin position="34"/>
        <end position="182"/>
    </location>
</feature>
<proteinExistence type="predicted"/>
<dbReference type="PROSITE" id="PS51934">
    <property type="entry name" value="LRAT"/>
    <property type="match status" value="1"/>
</dbReference>
<dbReference type="EMBL" id="MU090016">
    <property type="protein sequence ID" value="KAF7848699.1"/>
    <property type="molecule type" value="Genomic_DNA"/>
</dbReference>
<dbReference type="InterPro" id="IPR007053">
    <property type="entry name" value="LRAT_dom"/>
</dbReference>
<reference evidence="2" key="1">
    <citation type="submission" date="2020-05" db="EMBL/GenBank/DDBJ databases">
        <title>WGS assembly of Corymbia citriodora subspecies variegata.</title>
        <authorList>
            <person name="Barry K."/>
            <person name="Hundley H."/>
            <person name="Shu S."/>
            <person name="Jenkins J."/>
            <person name="Grimwood J."/>
            <person name="Baten A."/>
        </authorList>
    </citation>
    <scope>NUCLEOTIDE SEQUENCE</scope>
    <source>
        <strain evidence="2">CV2-018</strain>
    </source>
</reference>
<dbReference type="Gene3D" id="3.90.1720.10">
    <property type="entry name" value="endopeptidase domain like (from Nostoc punctiforme)"/>
    <property type="match status" value="1"/>
</dbReference>